<dbReference type="EMBL" id="JAPFCC010000001">
    <property type="protein sequence ID" value="MCW7552570.1"/>
    <property type="molecule type" value="Genomic_DNA"/>
</dbReference>
<accession>A0ABT3MT56</accession>
<sequence length="122" mass="14003">MNEALVANMTPDELVQYASIEPSIIEKFGQERFVEQMSTEVATLQDDVSYLESEVRSYVDTQDRNIAKPLYYVTWLEAKQATDEVVAALYQYCEEQKLENGHPLKAILDDLEDASRQVSDLY</sequence>
<reference evidence="1 2" key="1">
    <citation type="submission" date="2022-10" db="EMBL/GenBank/DDBJ databases">
        <title>High-quality genome sequences of two octocoral-associated bacteria, Endozoicomonas euniceicola EF212 and Endozoicomonas gorgoniicola PS125.</title>
        <authorList>
            <person name="Chiou Y.-J."/>
            <person name="Chen Y.-H."/>
        </authorList>
    </citation>
    <scope>NUCLEOTIDE SEQUENCE [LARGE SCALE GENOMIC DNA]</scope>
    <source>
        <strain evidence="1 2">PS125</strain>
    </source>
</reference>
<keyword evidence="2" id="KW-1185">Reference proteome</keyword>
<evidence type="ECO:0000313" key="1">
    <source>
        <dbReference type="EMBL" id="MCW7552570.1"/>
    </source>
</evidence>
<name>A0ABT3MT56_9GAMM</name>
<protein>
    <submittedName>
        <fullName evidence="1">Uncharacterized protein</fullName>
    </submittedName>
</protein>
<evidence type="ECO:0000313" key="2">
    <source>
        <dbReference type="Proteomes" id="UP001209854"/>
    </source>
</evidence>
<proteinExistence type="predicted"/>
<comment type="caution">
    <text evidence="1">The sequence shown here is derived from an EMBL/GenBank/DDBJ whole genome shotgun (WGS) entry which is preliminary data.</text>
</comment>
<dbReference type="Proteomes" id="UP001209854">
    <property type="component" value="Unassembled WGS sequence"/>
</dbReference>
<gene>
    <name evidence="1" type="ORF">NX722_07890</name>
</gene>
<dbReference type="RefSeq" id="WP_265442342.1">
    <property type="nucleotide sequence ID" value="NZ_JAPFCC010000001.1"/>
</dbReference>
<organism evidence="1 2">
    <name type="scientific">Endozoicomonas gorgoniicola</name>
    <dbReference type="NCBI Taxonomy" id="1234144"/>
    <lineage>
        <taxon>Bacteria</taxon>
        <taxon>Pseudomonadati</taxon>
        <taxon>Pseudomonadota</taxon>
        <taxon>Gammaproteobacteria</taxon>
        <taxon>Oceanospirillales</taxon>
        <taxon>Endozoicomonadaceae</taxon>
        <taxon>Endozoicomonas</taxon>
    </lineage>
</organism>